<dbReference type="SUPFAM" id="SSF56634">
    <property type="entry name" value="Heme-dependent catalase-like"/>
    <property type="match status" value="1"/>
</dbReference>
<gene>
    <name evidence="1" type="ORF">Q3O60_07105</name>
</gene>
<dbReference type="EMBL" id="JAUZVZ010000008">
    <property type="protein sequence ID" value="MDP4535950.1"/>
    <property type="molecule type" value="Genomic_DNA"/>
</dbReference>
<dbReference type="InterPro" id="IPR020835">
    <property type="entry name" value="Catalase_sf"/>
</dbReference>
<evidence type="ECO:0000313" key="2">
    <source>
        <dbReference type="Proteomes" id="UP001231616"/>
    </source>
</evidence>
<dbReference type="RefSeq" id="WP_305893216.1">
    <property type="nucleotide sequence ID" value="NZ_JAUZVZ010000008.1"/>
</dbReference>
<protein>
    <submittedName>
        <fullName evidence="1">Uncharacterized protein</fullName>
    </submittedName>
</protein>
<name>A0ABT9GY16_9GAMM</name>
<dbReference type="Proteomes" id="UP001231616">
    <property type="component" value="Unassembled WGS sequence"/>
</dbReference>
<comment type="caution">
    <text evidence="1">The sequence shown here is derived from an EMBL/GenBank/DDBJ whole genome shotgun (WGS) entry which is preliminary data.</text>
</comment>
<dbReference type="Gene3D" id="2.40.180.10">
    <property type="entry name" value="Catalase core domain"/>
    <property type="match status" value="1"/>
</dbReference>
<sequence length="85" mass="9358">MHFDWMVTLGEEGDSISDPSVQWPAERQQIHVGTLRITSSGDDSCVGTNFDPNVLSLGFRASDDPILQMRSPTYAISFGKRLSGQ</sequence>
<organism evidence="1 2">
    <name type="scientific">Alkalimonas collagenimarina</name>
    <dbReference type="NCBI Taxonomy" id="400390"/>
    <lineage>
        <taxon>Bacteria</taxon>
        <taxon>Pseudomonadati</taxon>
        <taxon>Pseudomonadota</taxon>
        <taxon>Gammaproteobacteria</taxon>
        <taxon>Alkalimonas</taxon>
    </lineage>
</organism>
<keyword evidence="2" id="KW-1185">Reference proteome</keyword>
<accession>A0ABT9GY16</accession>
<evidence type="ECO:0000313" key="1">
    <source>
        <dbReference type="EMBL" id="MDP4535950.1"/>
    </source>
</evidence>
<proteinExistence type="predicted"/>
<reference evidence="1 2" key="1">
    <citation type="submission" date="2023-08" db="EMBL/GenBank/DDBJ databases">
        <authorList>
            <person name="Joshi A."/>
            <person name="Thite S."/>
        </authorList>
    </citation>
    <scope>NUCLEOTIDE SEQUENCE [LARGE SCALE GENOMIC DNA]</scope>
    <source>
        <strain evidence="1 2">AC40</strain>
    </source>
</reference>